<feature type="non-terminal residue" evidence="2">
    <location>
        <position position="66"/>
    </location>
</feature>
<keyword evidence="1" id="KW-0472">Membrane</keyword>
<reference evidence="2" key="1">
    <citation type="journal article" date="2014" name="Front. Microbiol.">
        <title>High frequency of phylogenetically diverse reductive dehalogenase-homologous genes in deep subseafloor sedimentary metagenomes.</title>
        <authorList>
            <person name="Kawai M."/>
            <person name="Futagami T."/>
            <person name="Toyoda A."/>
            <person name="Takaki Y."/>
            <person name="Nishi S."/>
            <person name="Hori S."/>
            <person name="Arai W."/>
            <person name="Tsubouchi T."/>
            <person name="Morono Y."/>
            <person name="Uchiyama I."/>
            <person name="Ito T."/>
            <person name="Fujiyama A."/>
            <person name="Inagaki F."/>
            <person name="Takami H."/>
        </authorList>
    </citation>
    <scope>NUCLEOTIDE SEQUENCE</scope>
    <source>
        <strain evidence="2">Expedition CK06-06</strain>
    </source>
</reference>
<protein>
    <recommendedName>
        <fullName evidence="3">Phosphatidate cytidylyltransferase</fullName>
    </recommendedName>
</protein>
<evidence type="ECO:0000313" key="2">
    <source>
        <dbReference type="EMBL" id="GAI18793.1"/>
    </source>
</evidence>
<accession>X1LI42</accession>
<keyword evidence="1" id="KW-0812">Transmembrane</keyword>
<organism evidence="2">
    <name type="scientific">marine sediment metagenome</name>
    <dbReference type="NCBI Taxonomy" id="412755"/>
    <lineage>
        <taxon>unclassified sequences</taxon>
        <taxon>metagenomes</taxon>
        <taxon>ecological metagenomes</taxon>
    </lineage>
</organism>
<evidence type="ECO:0008006" key="3">
    <source>
        <dbReference type="Google" id="ProtNLM"/>
    </source>
</evidence>
<feature type="transmembrane region" description="Helical" evidence="1">
    <location>
        <begin position="35"/>
        <end position="53"/>
    </location>
</feature>
<dbReference type="EMBL" id="BARV01020906">
    <property type="protein sequence ID" value="GAI18793.1"/>
    <property type="molecule type" value="Genomic_DNA"/>
</dbReference>
<name>X1LI42_9ZZZZ</name>
<proteinExistence type="predicted"/>
<evidence type="ECO:0000256" key="1">
    <source>
        <dbReference type="SAM" id="Phobius"/>
    </source>
</evidence>
<gene>
    <name evidence="2" type="ORF">S06H3_34770</name>
</gene>
<comment type="caution">
    <text evidence="2">The sequence shown here is derived from an EMBL/GenBank/DDBJ whole genome shotgun (WGS) entry which is preliminary data.</text>
</comment>
<dbReference type="AlphaFoldDB" id="X1LI42"/>
<keyword evidence="1" id="KW-1133">Transmembrane helix</keyword>
<sequence>MAMSYGDGFASLFGARFGKHTYQVFHDKKSIEGSAIMFLTTLPLLVINFLFYLRPLTVYIITVLIL</sequence>